<feature type="transmembrane region" description="Helical" evidence="6">
    <location>
        <begin position="159"/>
        <end position="180"/>
    </location>
</feature>
<name>A0AAV0AG33_PHAPC</name>
<dbReference type="InterPro" id="IPR006634">
    <property type="entry name" value="TLC-dom"/>
</dbReference>
<dbReference type="PANTHER" id="PTHR13439:SF0">
    <property type="entry name" value="TOPOISOMERASE I DAMAGE AFFECTED PROTEIN 4"/>
    <property type="match status" value="1"/>
</dbReference>
<evidence type="ECO:0000313" key="9">
    <source>
        <dbReference type="Proteomes" id="UP001153365"/>
    </source>
</evidence>
<evidence type="ECO:0000256" key="2">
    <source>
        <dbReference type="ARBA" id="ARBA00022692"/>
    </source>
</evidence>
<protein>
    <submittedName>
        <fullName evidence="8">TLC domain-domain-containing protein</fullName>
    </submittedName>
</protein>
<keyword evidence="4 5" id="KW-0472">Membrane</keyword>
<evidence type="ECO:0000256" key="4">
    <source>
        <dbReference type="ARBA" id="ARBA00023136"/>
    </source>
</evidence>
<dbReference type="InterPro" id="IPR050846">
    <property type="entry name" value="TLCD"/>
</dbReference>
<dbReference type="GO" id="GO:0055088">
    <property type="term" value="P:lipid homeostasis"/>
    <property type="evidence" value="ECO:0007669"/>
    <property type="project" value="TreeGrafter"/>
</dbReference>
<keyword evidence="2 5" id="KW-0812">Transmembrane</keyword>
<comment type="subcellular location">
    <subcellularLocation>
        <location evidence="1">Membrane</location>
        <topology evidence="1">Multi-pass membrane protein</topology>
    </subcellularLocation>
</comment>
<evidence type="ECO:0000313" key="8">
    <source>
        <dbReference type="EMBL" id="CAH7666161.1"/>
    </source>
</evidence>
<dbReference type="Proteomes" id="UP001153365">
    <property type="component" value="Unassembled WGS sequence"/>
</dbReference>
<keyword evidence="3 6" id="KW-1133">Transmembrane helix</keyword>
<dbReference type="AlphaFoldDB" id="A0AAV0AG33"/>
<evidence type="ECO:0000256" key="6">
    <source>
        <dbReference type="SAM" id="Phobius"/>
    </source>
</evidence>
<organism evidence="8 9">
    <name type="scientific">Phakopsora pachyrhizi</name>
    <name type="common">Asian soybean rust disease fungus</name>
    <dbReference type="NCBI Taxonomy" id="170000"/>
    <lineage>
        <taxon>Eukaryota</taxon>
        <taxon>Fungi</taxon>
        <taxon>Dikarya</taxon>
        <taxon>Basidiomycota</taxon>
        <taxon>Pucciniomycotina</taxon>
        <taxon>Pucciniomycetes</taxon>
        <taxon>Pucciniales</taxon>
        <taxon>Phakopsoraceae</taxon>
        <taxon>Phakopsora</taxon>
    </lineage>
</organism>
<evidence type="ECO:0000259" key="7">
    <source>
        <dbReference type="PROSITE" id="PS50922"/>
    </source>
</evidence>
<evidence type="ECO:0000256" key="5">
    <source>
        <dbReference type="PROSITE-ProRule" id="PRU00205"/>
    </source>
</evidence>
<feature type="transmembrane region" description="Helical" evidence="6">
    <location>
        <begin position="233"/>
        <end position="254"/>
    </location>
</feature>
<feature type="domain" description="TLC" evidence="7">
    <location>
        <begin position="61"/>
        <end position="265"/>
    </location>
</feature>
<dbReference type="PANTHER" id="PTHR13439">
    <property type="entry name" value="CT120 PROTEIN"/>
    <property type="match status" value="1"/>
</dbReference>
<feature type="transmembrane region" description="Helical" evidence="6">
    <location>
        <begin position="70"/>
        <end position="88"/>
    </location>
</feature>
<keyword evidence="9" id="KW-1185">Reference proteome</keyword>
<dbReference type="GO" id="GO:0005783">
    <property type="term" value="C:endoplasmic reticulum"/>
    <property type="evidence" value="ECO:0007669"/>
    <property type="project" value="TreeGrafter"/>
</dbReference>
<feature type="transmembrane region" description="Helical" evidence="6">
    <location>
        <begin position="28"/>
        <end position="50"/>
    </location>
</feature>
<feature type="transmembrane region" description="Helical" evidence="6">
    <location>
        <begin position="136"/>
        <end position="153"/>
    </location>
</feature>
<comment type="caution">
    <text evidence="8">The sequence shown here is derived from an EMBL/GenBank/DDBJ whole genome shotgun (WGS) entry which is preliminary data.</text>
</comment>
<dbReference type="EMBL" id="CALTRL010000066">
    <property type="protein sequence ID" value="CAH7666161.1"/>
    <property type="molecule type" value="Genomic_DNA"/>
</dbReference>
<sequence>MMNICSESVERLSEILGLENLNRHVGSLLISTTGCFIIQFISNSFLSTYLFPNHYPRLTSFTKFNWDTRLVAWVHAIYATSISIWFLSNHHRYSSLHDDKLFGYNPQAMNFLTYSAGYFLWDTIISGILTIRGHGFGFLLHAISCFIAFFYSIKPFAGYFGFVFLLWEVSTIFLNPHWIFDKVGLTGSRAQLYNGVALIISFFLSRLVLGNYTSYQLFVESFKPGVRQKAGSSLLNTILFLDIVLSGLNVYWFYQMIASVRKRMNISSSSRLSNLSKPKHQ</sequence>
<evidence type="ECO:0000256" key="3">
    <source>
        <dbReference type="ARBA" id="ARBA00022989"/>
    </source>
</evidence>
<dbReference type="Pfam" id="PF03798">
    <property type="entry name" value="TRAM_LAG1_CLN8"/>
    <property type="match status" value="1"/>
</dbReference>
<proteinExistence type="predicted"/>
<feature type="transmembrane region" description="Helical" evidence="6">
    <location>
        <begin position="108"/>
        <end position="129"/>
    </location>
</feature>
<dbReference type="PROSITE" id="PS50922">
    <property type="entry name" value="TLC"/>
    <property type="match status" value="1"/>
</dbReference>
<feature type="transmembrane region" description="Helical" evidence="6">
    <location>
        <begin position="192"/>
        <end position="213"/>
    </location>
</feature>
<reference evidence="8" key="1">
    <citation type="submission" date="2022-06" db="EMBL/GenBank/DDBJ databases">
        <authorList>
            <consortium name="SYNGENTA / RWTH Aachen University"/>
        </authorList>
    </citation>
    <scope>NUCLEOTIDE SEQUENCE</scope>
</reference>
<evidence type="ECO:0000256" key="1">
    <source>
        <dbReference type="ARBA" id="ARBA00004141"/>
    </source>
</evidence>
<dbReference type="GO" id="GO:0016020">
    <property type="term" value="C:membrane"/>
    <property type="evidence" value="ECO:0007669"/>
    <property type="project" value="UniProtKB-SubCell"/>
</dbReference>
<dbReference type="SMART" id="SM00724">
    <property type="entry name" value="TLC"/>
    <property type="match status" value="1"/>
</dbReference>
<accession>A0AAV0AG33</accession>
<gene>
    <name evidence="8" type="ORF">PPACK8108_LOCUS498</name>
</gene>